<dbReference type="OrthoDB" id="538223at2759"/>
<reference evidence="3" key="1">
    <citation type="journal article" date="2014" name="Proc. Natl. Acad. Sci. U.S.A.">
        <title>Extensive sampling of basidiomycete genomes demonstrates inadequacy of the white-rot/brown-rot paradigm for wood decay fungi.</title>
        <authorList>
            <person name="Riley R."/>
            <person name="Salamov A.A."/>
            <person name="Brown D.W."/>
            <person name="Nagy L.G."/>
            <person name="Floudas D."/>
            <person name="Held B.W."/>
            <person name="Levasseur A."/>
            <person name="Lombard V."/>
            <person name="Morin E."/>
            <person name="Otillar R."/>
            <person name="Lindquist E.A."/>
            <person name="Sun H."/>
            <person name="LaButti K.M."/>
            <person name="Schmutz J."/>
            <person name="Jabbour D."/>
            <person name="Luo H."/>
            <person name="Baker S.E."/>
            <person name="Pisabarro A.G."/>
            <person name="Walton J.D."/>
            <person name="Blanchette R.A."/>
            <person name="Henrissat B."/>
            <person name="Martin F."/>
            <person name="Cullen D."/>
            <person name="Hibbett D.S."/>
            <person name="Grigoriev I.V."/>
        </authorList>
    </citation>
    <scope>NUCLEOTIDE SEQUENCE [LARGE SCALE GENOMIC DNA]</scope>
    <source>
        <strain evidence="3">CBS 339.88</strain>
    </source>
</reference>
<dbReference type="Proteomes" id="UP000027222">
    <property type="component" value="Unassembled WGS sequence"/>
</dbReference>
<gene>
    <name evidence="2" type="ORF">GALMADRAFT_80066</name>
</gene>
<dbReference type="EMBL" id="KL142417">
    <property type="protein sequence ID" value="KDR67100.1"/>
    <property type="molecule type" value="Genomic_DNA"/>
</dbReference>
<evidence type="ECO:0000313" key="2">
    <source>
        <dbReference type="EMBL" id="KDR67100.1"/>
    </source>
</evidence>
<proteinExistence type="predicted"/>
<keyword evidence="3" id="KW-1185">Reference proteome</keyword>
<organism evidence="2 3">
    <name type="scientific">Galerina marginata (strain CBS 339.88)</name>
    <dbReference type="NCBI Taxonomy" id="685588"/>
    <lineage>
        <taxon>Eukaryota</taxon>
        <taxon>Fungi</taxon>
        <taxon>Dikarya</taxon>
        <taxon>Basidiomycota</taxon>
        <taxon>Agaricomycotina</taxon>
        <taxon>Agaricomycetes</taxon>
        <taxon>Agaricomycetidae</taxon>
        <taxon>Agaricales</taxon>
        <taxon>Agaricineae</taxon>
        <taxon>Strophariaceae</taxon>
        <taxon>Galerina</taxon>
    </lineage>
</organism>
<evidence type="ECO:0000313" key="3">
    <source>
        <dbReference type="Proteomes" id="UP000027222"/>
    </source>
</evidence>
<dbReference type="Pfam" id="PF09994">
    <property type="entry name" value="T6SS_Tle1-like_cat"/>
    <property type="match status" value="1"/>
</dbReference>
<accession>A0A067S8A1</accession>
<dbReference type="InterPro" id="IPR029058">
    <property type="entry name" value="AB_hydrolase_fold"/>
</dbReference>
<dbReference type="PANTHER" id="PTHR33840:SF2">
    <property type="entry name" value="TLE1 PHOSPHOLIPASE DOMAIN-CONTAINING PROTEIN"/>
    <property type="match status" value="1"/>
</dbReference>
<feature type="domain" description="T6SS Phospholipase effector Tle1-like catalytic" evidence="1">
    <location>
        <begin position="47"/>
        <end position="291"/>
    </location>
</feature>
<dbReference type="HOGENOM" id="CLU_005049_5_1_1"/>
<protein>
    <recommendedName>
        <fullName evidence="1">T6SS Phospholipase effector Tle1-like catalytic domain-containing protein</fullName>
    </recommendedName>
</protein>
<dbReference type="STRING" id="685588.A0A067S8A1"/>
<dbReference type="AlphaFoldDB" id="A0A067S8A1"/>
<evidence type="ECO:0000259" key="1">
    <source>
        <dbReference type="Pfam" id="PF09994"/>
    </source>
</evidence>
<sequence length="356" mass="40578">MAQASTSQPSSAALNESTARLVAPTSFNDTVRKIASKATQCPCPPGRNLVVCIDGTSNQFSKENSNVVELYSRLVKDADQLTYYNSGIGTYVKHSEGWRSWLSLFSWWQAFVHAIDMATAWTLKSKVLSAYQWLSENYEDGDRIFLFGFSRGAYQVRVIAGMLELVGLLYKGNNEQIPFAYELYTNSISDDRRSDEKKQKPLCAHFKRTLSRPNVRAHFVGTWDTVSSVGIFRGRRLPETITGMKHVCYFRQALALDELRVKFLPEFANGGAAPSGENIKEVWFAGSHSDINLFGPSLRWMSYEAISSGLRMIPRQGEWSRIPLNDSMSWWWRILEYSLFPIPRLSYKGKDDIERW</sequence>
<dbReference type="PANTHER" id="PTHR33840">
    <property type="match status" value="1"/>
</dbReference>
<name>A0A067S8A1_GALM3</name>
<dbReference type="InterPro" id="IPR018712">
    <property type="entry name" value="Tle1-like_cat"/>
</dbReference>
<dbReference type="SUPFAM" id="SSF53474">
    <property type="entry name" value="alpha/beta-Hydrolases"/>
    <property type="match status" value="1"/>
</dbReference>